<evidence type="ECO:0000256" key="12">
    <source>
        <dbReference type="ARBA" id="ARBA00023316"/>
    </source>
</evidence>
<keyword evidence="7 14" id="KW-0547">Nucleotide-binding</keyword>
<evidence type="ECO:0000256" key="7">
    <source>
        <dbReference type="ARBA" id="ARBA00022741"/>
    </source>
</evidence>
<dbReference type="GO" id="GO:0009252">
    <property type="term" value="P:peptidoglycan biosynthetic process"/>
    <property type="evidence" value="ECO:0007669"/>
    <property type="project" value="UniProtKB-UniRule"/>
</dbReference>
<dbReference type="SUPFAM" id="SSF51984">
    <property type="entry name" value="MurCD N-terminal domain"/>
    <property type="match status" value="1"/>
</dbReference>
<dbReference type="Gene3D" id="3.40.1190.10">
    <property type="entry name" value="Mur-like, catalytic domain"/>
    <property type="match status" value="1"/>
</dbReference>
<protein>
    <recommendedName>
        <fullName evidence="3 14">UDP-N-acetylmuramate--L-alanine ligase</fullName>
        <ecNumber evidence="3 14">6.3.2.8</ecNumber>
    </recommendedName>
    <alternativeName>
        <fullName evidence="14">UDP-N-acetylmuramoyl-L-alanine synthetase</fullName>
    </alternativeName>
</protein>
<dbReference type="SUPFAM" id="SSF53244">
    <property type="entry name" value="MurD-like peptide ligases, peptide-binding domain"/>
    <property type="match status" value="1"/>
</dbReference>
<dbReference type="InterPro" id="IPR005758">
    <property type="entry name" value="UDP-N-AcMur_Ala_ligase_MurC"/>
</dbReference>
<dbReference type="GO" id="GO:0051301">
    <property type="term" value="P:cell division"/>
    <property type="evidence" value="ECO:0007669"/>
    <property type="project" value="UniProtKB-KW"/>
</dbReference>
<keyword evidence="19" id="KW-1185">Reference proteome</keyword>
<gene>
    <name evidence="14" type="primary">murC</name>
    <name evidence="18" type="ORF">WM2015_2364</name>
</gene>
<comment type="subcellular location">
    <subcellularLocation>
        <location evidence="1 14">Cytoplasm</location>
    </subcellularLocation>
</comment>
<evidence type="ECO:0000256" key="4">
    <source>
        <dbReference type="ARBA" id="ARBA00022490"/>
    </source>
</evidence>
<dbReference type="GO" id="GO:0005524">
    <property type="term" value="F:ATP binding"/>
    <property type="evidence" value="ECO:0007669"/>
    <property type="project" value="UniProtKB-UniRule"/>
</dbReference>
<dbReference type="RefSeq" id="WP_049726264.1">
    <property type="nucleotide sequence ID" value="NZ_CP012154.1"/>
</dbReference>
<dbReference type="GO" id="GO:0071555">
    <property type="term" value="P:cell wall organization"/>
    <property type="evidence" value="ECO:0007669"/>
    <property type="project" value="UniProtKB-KW"/>
</dbReference>
<keyword evidence="6 14" id="KW-0132">Cell division</keyword>
<dbReference type="AlphaFoldDB" id="A0A0K0XYM6"/>
<comment type="similarity">
    <text evidence="14">Belongs to the MurCDEF family.</text>
</comment>
<feature type="domain" description="Mur ligase central" evidence="17">
    <location>
        <begin position="120"/>
        <end position="301"/>
    </location>
</feature>
<evidence type="ECO:0000256" key="13">
    <source>
        <dbReference type="ARBA" id="ARBA00047833"/>
    </source>
</evidence>
<dbReference type="InterPro" id="IPR004101">
    <property type="entry name" value="Mur_ligase_C"/>
</dbReference>
<evidence type="ECO:0000256" key="5">
    <source>
        <dbReference type="ARBA" id="ARBA00022598"/>
    </source>
</evidence>
<dbReference type="EC" id="6.3.2.8" evidence="3 14"/>
<evidence type="ECO:0000256" key="3">
    <source>
        <dbReference type="ARBA" id="ARBA00012211"/>
    </source>
</evidence>
<organism evidence="18 19">
    <name type="scientific">Wenzhouxiangella marina</name>
    <dbReference type="NCBI Taxonomy" id="1579979"/>
    <lineage>
        <taxon>Bacteria</taxon>
        <taxon>Pseudomonadati</taxon>
        <taxon>Pseudomonadota</taxon>
        <taxon>Gammaproteobacteria</taxon>
        <taxon>Chromatiales</taxon>
        <taxon>Wenzhouxiangellaceae</taxon>
        <taxon>Wenzhouxiangella</taxon>
    </lineage>
</organism>
<dbReference type="Pfam" id="PF02875">
    <property type="entry name" value="Mur_ligase_C"/>
    <property type="match status" value="1"/>
</dbReference>
<dbReference type="SUPFAM" id="SSF53623">
    <property type="entry name" value="MurD-like peptide ligases, catalytic domain"/>
    <property type="match status" value="1"/>
</dbReference>
<dbReference type="EMBL" id="CP012154">
    <property type="protein sequence ID" value="AKS42726.1"/>
    <property type="molecule type" value="Genomic_DNA"/>
</dbReference>
<dbReference type="Proteomes" id="UP000066624">
    <property type="component" value="Chromosome"/>
</dbReference>
<feature type="domain" description="Mur ligase N-terminal catalytic" evidence="15">
    <location>
        <begin position="17"/>
        <end position="114"/>
    </location>
</feature>
<dbReference type="Gene3D" id="3.40.50.720">
    <property type="entry name" value="NAD(P)-binding Rossmann-like Domain"/>
    <property type="match status" value="1"/>
</dbReference>
<feature type="domain" description="Mur ligase C-terminal" evidence="16">
    <location>
        <begin position="323"/>
        <end position="458"/>
    </location>
</feature>
<comment type="function">
    <text evidence="14">Cell wall formation.</text>
</comment>
<name>A0A0K0XYM6_9GAMM</name>
<dbReference type="InterPro" id="IPR013221">
    <property type="entry name" value="Mur_ligase_cen"/>
</dbReference>
<dbReference type="PANTHER" id="PTHR43445">
    <property type="entry name" value="UDP-N-ACETYLMURAMATE--L-ALANINE LIGASE-RELATED"/>
    <property type="match status" value="1"/>
</dbReference>
<dbReference type="InterPro" id="IPR000713">
    <property type="entry name" value="Mur_ligase_N"/>
</dbReference>
<reference evidence="18 19" key="1">
    <citation type="submission" date="2015-07" db="EMBL/GenBank/DDBJ databases">
        <authorList>
            <person name="Noorani M."/>
        </authorList>
    </citation>
    <scope>NUCLEOTIDE SEQUENCE [LARGE SCALE GENOMIC DNA]</scope>
    <source>
        <strain evidence="18 19">KCTC 42284</strain>
    </source>
</reference>
<dbReference type="HAMAP" id="MF_00046">
    <property type="entry name" value="MurC"/>
    <property type="match status" value="1"/>
</dbReference>
<dbReference type="OrthoDB" id="9804126at2"/>
<accession>A0A0K0XYM6</accession>
<dbReference type="PANTHER" id="PTHR43445:SF3">
    <property type="entry name" value="UDP-N-ACETYLMURAMATE--L-ALANINE LIGASE"/>
    <property type="match status" value="1"/>
</dbReference>
<dbReference type="KEGG" id="wma:WM2015_2364"/>
<evidence type="ECO:0000259" key="17">
    <source>
        <dbReference type="Pfam" id="PF08245"/>
    </source>
</evidence>
<sequence>MSRAGRPAPNLMHRVRRIHFVGIGGAGMSGIAEVLINLGFEVSGSDLHESETVARLRQRGAEIRIGHRAENQDGSDVVVVSGAVPEHNPEIQAARERRIPVVARAEMLGELMRFRQGIAVAGTHGKTTTTSLIASILAEAGLDPTFIVGGLVNAFGSSARLGEGRYLVAEADESDGSFLKLQPVISVITNIDRDHLDAYQGSFDVLQHAFLEFLGHLPFFGVAVMCLDDPHVAELVGQVGRNVVTYGFGEGADVRATGLSQTGPRMDFLLWLPGAEEGVPVSLVQPGRHNVLNALGAAAVAWELGIDAADIARGLAAFGGIGRRFARIGELEFGGGKVLAFEDYGHHPTELDAVLRAARAGWPDRRLVLAFQPHRYTRTRDQFDAFARVLAEADALVLLDLYPAGEAPIAGIDSDALARAVLERDELPLARAAGIDEVPERLDEICRDGDLLLVMGAGDVGQLAARLRKAQQEVSA</sequence>
<evidence type="ECO:0000256" key="11">
    <source>
        <dbReference type="ARBA" id="ARBA00023306"/>
    </source>
</evidence>
<evidence type="ECO:0000313" key="19">
    <source>
        <dbReference type="Proteomes" id="UP000066624"/>
    </source>
</evidence>
<keyword evidence="12 14" id="KW-0961">Cell wall biogenesis/degradation</keyword>
<evidence type="ECO:0000256" key="9">
    <source>
        <dbReference type="ARBA" id="ARBA00022960"/>
    </source>
</evidence>
<dbReference type="InterPro" id="IPR050061">
    <property type="entry name" value="MurCDEF_pg_biosynth"/>
</dbReference>
<dbReference type="Pfam" id="PF01225">
    <property type="entry name" value="Mur_ligase"/>
    <property type="match status" value="1"/>
</dbReference>
<evidence type="ECO:0000259" key="16">
    <source>
        <dbReference type="Pfam" id="PF02875"/>
    </source>
</evidence>
<evidence type="ECO:0000256" key="8">
    <source>
        <dbReference type="ARBA" id="ARBA00022840"/>
    </source>
</evidence>
<keyword evidence="9 14" id="KW-0133">Cell shape</keyword>
<dbReference type="InterPro" id="IPR036615">
    <property type="entry name" value="Mur_ligase_C_dom_sf"/>
</dbReference>
<evidence type="ECO:0000256" key="14">
    <source>
        <dbReference type="HAMAP-Rule" id="MF_00046"/>
    </source>
</evidence>
<evidence type="ECO:0000259" key="15">
    <source>
        <dbReference type="Pfam" id="PF01225"/>
    </source>
</evidence>
<evidence type="ECO:0000256" key="10">
    <source>
        <dbReference type="ARBA" id="ARBA00022984"/>
    </source>
</evidence>
<dbReference type="STRING" id="1579979.WM2015_2364"/>
<dbReference type="GO" id="GO:0008763">
    <property type="term" value="F:UDP-N-acetylmuramate-L-alanine ligase activity"/>
    <property type="evidence" value="ECO:0007669"/>
    <property type="project" value="UniProtKB-UniRule"/>
</dbReference>
<feature type="binding site" evidence="14">
    <location>
        <begin position="122"/>
        <end position="128"/>
    </location>
    <ligand>
        <name>ATP</name>
        <dbReference type="ChEBI" id="CHEBI:30616"/>
    </ligand>
</feature>
<evidence type="ECO:0000256" key="6">
    <source>
        <dbReference type="ARBA" id="ARBA00022618"/>
    </source>
</evidence>
<keyword evidence="8 14" id="KW-0067">ATP-binding</keyword>
<dbReference type="UniPathway" id="UPA00219"/>
<keyword evidence="5 14" id="KW-0436">Ligase</keyword>
<dbReference type="GO" id="GO:0008360">
    <property type="term" value="P:regulation of cell shape"/>
    <property type="evidence" value="ECO:0007669"/>
    <property type="project" value="UniProtKB-KW"/>
</dbReference>
<dbReference type="Gene3D" id="3.90.190.20">
    <property type="entry name" value="Mur ligase, C-terminal domain"/>
    <property type="match status" value="1"/>
</dbReference>
<dbReference type="FunFam" id="3.40.1190.10:FF:000001">
    <property type="entry name" value="UDP-N-acetylmuramate--L-alanine ligase"/>
    <property type="match status" value="1"/>
</dbReference>
<keyword evidence="10 14" id="KW-0573">Peptidoglycan synthesis</keyword>
<keyword evidence="11 14" id="KW-0131">Cell cycle</keyword>
<evidence type="ECO:0000256" key="2">
    <source>
        <dbReference type="ARBA" id="ARBA00004752"/>
    </source>
</evidence>
<dbReference type="GO" id="GO:0005737">
    <property type="term" value="C:cytoplasm"/>
    <property type="evidence" value="ECO:0007669"/>
    <property type="project" value="UniProtKB-SubCell"/>
</dbReference>
<evidence type="ECO:0000313" key="18">
    <source>
        <dbReference type="EMBL" id="AKS42726.1"/>
    </source>
</evidence>
<dbReference type="Pfam" id="PF08245">
    <property type="entry name" value="Mur_ligase_M"/>
    <property type="match status" value="1"/>
</dbReference>
<dbReference type="NCBIfam" id="TIGR01082">
    <property type="entry name" value="murC"/>
    <property type="match status" value="1"/>
</dbReference>
<evidence type="ECO:0000256" key="1">
    <source>
        <dbReference type="ARBA" id="ARBA00004496"/>
    </source>
</evidence>
<comment type="catalytic activity">
    <reaction evidence="13 14">
        <text>UDP-N-acetyl-alpha-D-muramate + L-alanine + ATP = UDP-N-acetyl-alpha-D-muramoyl-L-alanine + ADP + phosphate + H(+)</text>
        <dbReference type="Rhea" id="RHEA:23372"/>
        <dbReference type="ChEBI" id="CHEBI:15378"/>
        <dbReference type="ChEBI" id="CHEBI:30616"/>
        <dbReference type="ChEBI" id="CHEBI:43474"/>
        <dbReference type="ChEBI" id="CHEBI:57972"/>
        <dbReference type="ChEBI" id="CHEBI:70757"/>
        <dbReference type="ChEBI" id="CHEBI:83898"/>
        <dbReference type="ChEBI" id="CHEBI:456216"/>
        <dbReference type="EC" id="6.3.2.8"/>
    </reaction>
</comment>
<comment type="pathway">
    <text evidence="2 14">Cell wall biogenesis; peptidoglycan biosynthesis.</text>
</comment>
<dbReference type="PATRIC" id="fig|1579979.3.peg.2416"/>
<dbReference type="InterPro" id="IPR036565">
    <property type="entry name" value="Mur-like_cat_sf"/>
</dbReference>
<keyword evidence="4 14" id="KW-0963">Cytoplasm</keyword>
<proteinExistence type="inferred from homology"/>